<dbReference type="Pfam" id="PF01408">
    <property type="entry name" value="GFO_IDH_MocA"/>
    <property type="match status" value="1"/>
</dbReference>
<dbReference type="RefSeq" id="WP_090927229.1">
    <property type="nucleotide sequence ID" value="NZ_FOTY01000015.1"/>
</dbReference>
<dbReference type="EMBL" id="FOTY01000015">
    <property type="protein sequence ID" value="SFM09955.1"/>
    <property type="molecule type" value="Genomic_DNA"/>
</dbReference>
<protein>
    <submittedName>
        <fullName evidence="4">Predicted dehydrogenase</fullName>
    </submittedName>
</protein>
<evidence type="ECO:0000313" key="4">
    <source>
        <dbReference type="EMBL" id="SFM09955.1"/>
    </source>
</evidence>
<keyword evidence="1" id="KW-0560">Oxidoreductase</keyword>
<dbReference type="PANTHER" id="PTHR43818">
    <property type="entry name" value="BCDNA.GH03377"/>
    <property type="match status" value="1"/>
</dbReference>
<proteinExistence type="predicted"/>
<dbReference type="STRING" id="266892.SAMN04488054_1159"/>
<evidence type="ECO:0000313" key="5">
    <source>
        <dbReference type="Proteomes" id="UP000199668"/>
    </source>
</evidence>
<keyword evidence="5" id="KW-1185">Reference proteome</keyword>
<evidence type="ECO:0000259" key="3">
    <source>
        <dbReference type="Pfam" id="PF22725"/>
    </source>
</evidence>
<dbReference type="OrthoDB" id="9768836at2"/>
<dbReference type="InterPro" id="IPR050463">
    <property type="entry name" value="Gfo/Idh/MocA_oxidrdct_glycsds"/>
</dbReference>
<dbReference type="InterPro" id="IPR000683">
    <property type="entry name" value="Gfo/Idh/MocA-like_OxRdtase_N"/>
</dbReference>
<dbReference type="GO" id="GO:0000166">
    <property type="term" value="F:nucleotide binding"/>
    <property type="evidence" value="ECO:0007669"/>
    <property type="project" value="InterPro"/>
</dbReference>
<dbReference type="SUPFAM" id="SSF55347">
    <property type="entry name" value="Glyceraldehyde-3-phosphate dehydrogenase-like, C-terminal domain"/>
    <property type="match status" value="1"/>
</dbReference>
<sequence length="357" mass="39836">MSNNDGMNYAPKGKSEKVVQDGEFKVGIVGLDHGHIYGMSNGLKEAGAQLTAVYDEDSEKVEAFIQEHPEVKKADSESSVLNDADIQMVAGAKIPSQRGDLGLRVLDAGKHYFTDKTPFTTKEQLDRARKKVDETGLRWFVYYSERLHVESAVYAGDLIKSGEIGDVVQVLGTGPHRSNIASRPEWFWQREHYGGILCDIASHQVEQFLFYAGADDAKVIHSKVGNYAHKDYPEFEDFGDATLTADNGASNYFRVDWLTPDGLGTWGDGRTIILGTKGYIELRKYVDIAKSAEEDHVYVVNDKEERYENVSGQIGYPFFGEMILDCLNQTEKAMTQSHIFKAAELALDSQEQALKIN</sequence>
<dbReference type="Gene3D" id="3.40.50.720">
    <property type="entry name" value="NAD(P)-binding Rossmann-like Domain"/>
    <property type="match status" value="1"/>
</dbReference>
<accession>A0A1I4N3I6</accession>
<dbReference type="InterPro" id="IPR055170">
    <property type="entry name" value="GFO_IDH_MocA-like_dom"/>
</dbReference>
<dbReference type="GO" id="GO:0016491">
    <property type="term" value="F:oxidoreductase activity"/>
    <property type="evidence" value="ECO:0007669"/>
    <property type="project" value="UniProtKB-KW"/>
</dbReference>
<dbReference type="InterPro" id="IPR036291">
    <property type="entry name" value="NAD(P)-bd_dom_sf"/>
</dbReference>
<feature type="domain" description="GFO/IDH/MocA-like oxidoreductase" evidence="3">
    <location>
        <begin position="155"/>
        <end position="281"/>
    </location>
</feature>
<dbReference type="Pfam" id="PF22725">
    <property type="entry name" value="GFO_IDH_MocA_C3"/>
    <property type="match status" value="1"/>
</dbReference>
<evidence type="ECO:0000259" key="2">
    <source>
        <dbReference type="Pfam" id="PF01408"/>
    </source>
</evidence>
<organism evidence="4 5">
    <name type="scientific">Salibacterium qingdaonense</name>
    <dbReference type="NCBI Taxonomy" id="266892"/>
    <lineage>
        <taxon>Bacteria</taxon>
        <taxon>Bacillati</taxon>
        <taxon>Bacillota</taxon>
        <taxon>Bacilli</taxon>
        <taxon>Bacillales</taxon>
        <taxon>Bacillaceae</taxon>
    </lineage>
</organism>
<dbReference type="PANTHER" id="PTHR43818:SF11">
    <property type="entry name" value="BCDNA.GH03377"/>
    <property type="match status" value="1"/>
</dbReference>
<dbReference type="AlphaFoldDB" id="A0A1I4N3I6"/>
<reference evidence="4 5" key="1">
    <citation type="submission" date="2016-10" db="EMBL/GenBank/DDBJ databases">
        <authorList>
            <person name="de Groot N.N."/>
        </authorList>
    </citation>
    <scope>NUCLEOTIDE SEQUENCE [LARGE SCALE GENOMIC DNA]</scope>
    <source>
        <strain evidence="4 5">CGMCC 1.6134</strain>
    </source>
</reference>
<dbReference type="Gene3D" id="3.30.360.10">
    <property type="entry name" value="Dihydrodipicolinate Reductase, domain 2"/>
    <property type="match status" value="1"/>
</dbReference>
<gene>
    <name evidence="4" type="ORF">SAMN04488054_1159</name>
</gene>
<dbReference type="Proteomes" id="UP000199668">
    <property type="component" value="Unassembled WGS sequence"/>
</dbReference>
<dbReference type="SUPFAM" id="SSF51735">
    <property type="entry name" value="NAD(P)-binding Rossmann-fold domains"/>
    <property type="match status" value="1"/>
</dbReference>
<evidence type="ECO:0000256" key="1">
    <source>
        <dbReference type="ARBA" id="ARBA00023002"/>
    </source>
</evidence>
<name>A0A1I4N3I6_9BACI</name>
<feature type="domain" description="Gfo/Idh/MocA-like oxidoreductase N-terminal" evidence="2">
    <location>
        <begin position="24"/>
        <end position="143"/>
    </location>
</feature>